<feature type="transmembrane region" description="Helical" evidence="1">
    <location>
        <begin position="67"/>
        <end position="86"/>
    </location>
</feature>
<dbReference type="EMBL" id="FOHK01000014">
    <property type="protein sequence ID" value="SET77545.1"/>
    <property type="molecule type" value="Genomic_DNA"/>
</dbReference>
<keyword evidence="1" id="KW-1133">Transmembrane helix</keyword>
<dbReference type="Pfam" id="PF19762">
    <property type="entry name" value="DUF6249"/>
    <property type="match status" value="1"/>
</dbReference>
<feature type="transmembrane region" description="Helical" evidence="1">
    <location>
        <begin position="6"/>
        <end position="23"/>
    </location>
</feature>
<keyword evidence="4" id="KW-1185">Reference proteome</keyword>
<gene>
    <name evidence="3" type="ORF">SAMN05660429_02648</name>
</gene>
<name>A0A1I0H1H9_THASX</name>
<reference evidence="3 4" key="1">
    <citation type="submission" date="2016-10" db="EMBL/GenBank/DDBJ databases">
        <authorList>
            <person name="de Groot N.N."/>
        </authorList>
    </citation>
    <scope>NUCLEOTIDE SEQUENCE [LARGE SCALE GENOMIC DNA]</scope>
    <source>
        <strain evidence="3 4">DSM 19706</strain>
    </source>
</reference>
<evidence type="ECO:0000259" key="2">
    <source>
        <dbReference type="Pfam" id="PF19762"/>
    </source>
</evidence>
<dbReference type="AlphaFoldDB" id="A0A1I0H1H9"/>
<evidence type="ECO:0000313" key="3">
    <source>
        <dbReference type="EMBL" id="SET77545.1"/>
    </source>
</evidence>
<feature type="transmembrane region" description="Helical" evidence="1">
    <location>
        <begin position="92"/>
        <end position="111"/>
    </location>
</feature>
<keyword evidence="1" id="KW-0472">Membrane</keyword>
<keyword evidence="1" id="KW-0812">Transmembrane</keyword>
<evidence type="ECO:0000256" key="1">
    <source>
        <dbReference type="SAM" id="Phobius"/>
    </source>
</evidence>
<evidence type="ECO:0000313" key="4">
    <source>
        <dbReference type="Proteomes" id="UP000199308"/>
    </source>
</evidence>
<dbReference type="OrthoDB" id="5737184at2"/>
<protein>
    <recommendedName>
        <fullName evidence="2">DUF6249 domain-containing protein</fullName>
    </recommendedName>
</protein>
<dbReference type="InterPro" id="IPR046216">
    <property type="entry name" value="DUF6249"/>
</dbReference>
<sequence>MGPDIIIPSGFFIAVCFTVYLILKHSSQSKQMQHETIHKLIESGQQLSPELLDSLATVKKDTGTKDLTRGIIFVSIAIAFFLFGWITPGGDLDIVSIGVFPLCLGIAFLLIHKFKPTQS</sequence>
<dbReference type="RefSeq" id="WP_093331430.1">
    <property type="nucleotide sequence ID" value="NZ_AP027363.1"/>
</dbReference>
<proteinExistence type="predicted"/>
<accession>A0A1I0H1H9</accession>
<dbReference type="Proteomes" id="UP000199308">
    <property type="component" value="Unassembled WGS sequence"/>
</dbReference>
<feature type="domain" description="DUF6249" evidence="2">
    <location>
        <begin position="7"/>
        <end position="113"/>
    </location>
</feature>
<dbReference type="STRING" id="349064.SAMN05660429_02648"/>
<organism evidence="3 4">
    <name type="scientific">Thalassotalea agarivorans</name>
    <name type="common">Thalassomonas agarivorans</name>
    <dbReference type="NCBI Taxonomy" id="349064"/>
    <lineage>
        <taxon>Bacteria</taxon>
        <taxon>Pseudomonadati</taxon>
        <taxon>Pseudomonadota</taxon>
        <taxon>Gammaproteobacteria</taxon>
        <taxon>Alteromonadales</taxon>
        <taxon>Colwelliaceae</taxon>
        <taxon>Thalassotalea</taxon>
    </lineage>
</organism>